<keyword evidence="1" id="KW-0472">Membrane</keyword>
<feature type="transmembrane region" description="Helical" evidence="1">
    <location>
        <begin position="30"/>
        <end position="63"/>
    </location>
</feature>
<dbReference type="InterPro" id="IPR058598">
    <property type="entry name" value="Gly_zipper-like_dom"/>
</dbReference>
<evidence type="ECO:0000259" key="2">
    <source>
        <dbReference type="Pfam" id="PF26273"/>
    </source>
</evidence>
<protein>
    <recommendedName>
        <fullName evidence="2">Glycine zipper-like domain-containing protein</fullName>
    </recommendedName>
</protein>
<feature type="domain" description="Glycine zipper-like" evidence="2">
    <location>
        <begin position="24"/>
        <end position="66"/>
    </location>
</feature>
<gene>
    <name evidence="3" type="ORF">St703_24970</name>
</gene>
<name>A0A5K7WZT3_9BACL</name>
<organism evidence="3 4">
    <name type="scientific">Sporolactobacillus terrae</name>
    <dbReference type="NCBI Taxonomy" id="269673"/>
    <lineage>
        <taxon>Bacteria</taxon>
        <taxon>Bacillati</taxon>
        <taxon>Bacillota</taxon>
        <taxon>Bacilli</taxon>
        <taxon>Bacillales</taxon>
        <taxon>Sporolactobacillaceae</taxon>
        <taxon>Sporolactobacillus</taxon>
    </lineage>
</organism>
<accession>A0A5K7WZT3</accession>
<proteinExistence type="predicted"/>
<dbReference type="Pfam" id="PF26273">
    <property type="entry name" value="Gly_zipper"/>
    <property type="match status" value="1"/>
</dbReference>
<dbReference type="AlphaFoldDB" id="A0A5K7WZT3"/>
<reference evidence="3 4" key="1">
    <citation type="submission" date="2019-09" db="EMBL/GenBank/DDBJ databases">
        <title>Complete genome sequence of Sporolactobacillus terrae 70-3.</title>
        <authorList>
            <person name="Tanaka N."/>
            <person name="Shiwa Y."/>
            <person name="Fujita N."/>
            <person name="Tanasupawat S."/>
        </authorList>
    </citation>
    <scope>NUCLEOTIDE SEQUENCE [LARGE SCALE GENOMIC DNA]</scope>
    <source>
        <strain evidence="3 4">70-3</strain>
    </source>
</reference>
<evidence type="ECO:0000313" key="4">
    <source>
        <dbReference type="Proteomes" id="UP000326951"/>
    </source>
</evidence>
<evidence type="ECO:0000256" key="1">
    <source>
        <dbReference type="SAM" id="Phobius"/>
    </source>
</evidence>
<keyword evidence="1" id="KW-0812">Transmembrane</keyword>
<dbReference type="Proteomes" id="UP000326951">
    <property type="component" value="Chromosome"/>
</dbReference>
<dbReference type="EMBL" id="AP021853">
    <property type="protein sequence ID" value="BBN99792.1"/>
    <property type="molecule type" value="Genomic_DNA"/>
</dbReference>
<evidence type="ECO:0000313" key="3">
    <source>
        <dbReference type="EMBL" id="BBN99792.1"/>
    </source>
</evidence>
<sequence>MNNRTNQTERIIPVPPKNENNKLKKNKQTIYLAIGICLGAGVGSILNNILFGICIGIALGLALGSYEKKN</sequence>
<keyword evidence="1" id="KW-1133">Transmembrane helix</keyword>